<evidence type="ECO:0000313" key="1">
    <source>
        <dbReference type="EMBL" id="GAT05840.1"/>
    </source>
</evidence>
<protein>
    <submittedName>
        <fullName evidence="1">Uncharacterized protein</fullName>
    </submittedName>
</protein>
<reference evidence="2" key="2">
    <citation type="submission" date="2016-02" db="EMBL/GenBank/DDBJ databases">
        <title>Draft genome sequence of five rapidly growing Mycobacterium species.</title>
        <authorList>
            <person name="Katahira K."/>
            <person name="Gotou Y."/>
            <person name="Iida K."/>
            <person name="Ogura Y."/>
            <person name="Hayashi T."/>
        </authorList>
    </citation>
    <scope>NUCLEOTIDE SEQUENCE [LARGE SCALE GENOMIC DNA]</scope>
    <source>
        <strain evidence="2">JCM6368</strain>
    </source>
</reference>
<accession>A0A100WWV4</accession>
<reference evidence="1 2" key="1">
    <citation type="journal article" date="2016" name="Genome Announc.">
        <title>Draft Genome Sequences of Five Rapidly Growing Mycobacterium Species, M. thermoresistibile, M. fortuitum subsp. acetamidolyticum, M. canariasense, M. brisbanense, and M. novocastrense.</title>
        <authorList>
            <person name="Katahira K."/>
            <person name="Ogura Y."/>
            <person name="Gotoh Y."/>
            <person name="Hayashi T."/>
        </authorList>
    </citation>
    <scope>NUCLEOTIDE SEQUENCE [LARGE SCALE GENOMIC DNA]</scope>
    <source>
        <strain evidence="1 2">JCM6368</strain>
    </source>
</reference>
<dbReference type="Proteomes" id="UP000069705">
    <property type="component" value="Unassembled WGS sequence"/>
</dbReference>
<evidence type="ECO:0000313" key="2">
    <source>
        <dbReference type="Proteomes" id="UP000069705"/>
    </source>
</evidence>
<proteinExistence type="predicted"/>
<dbReference type="AlphaFoldDB" id="A0A100WWV4"/>
<gene>
    <name evidence="1" type="ORF">RMCFA_5951</name>
</gene>
<name>A0A100WWV4_MYCFO</name>
<sequence>MPYTLERVLVRSWANGAMAGVSSVWKMGRTAAERRVAALEAQRRARGRQRAVERRILSLENLRMVAGVAASAQDEFSSMNSIRTEHS</sequence>
<comment type="caution">
    <text evidence="1">The sequence shown here is derived from an EMBL/GenBank/DDBJ whole genome shotgun (WGS) entry which is preliminary data.</text>
</comment>
<organism evidence="1 2">
    <name type="scientific">Mycolicibacterium fortuitum subsp. acetamidolyticum</name>
    <dbReference type="NCBI Taxonomy" id="144550"/>
    <lineage>
        <taxon>Bacteria</taxon>
        <taxon>Bacillati</taxon>
        <taxon>Actinomycetota</taxon>
        <taxon>Actinomycetes</taxon>
        <taxon>Mycobacteriales</taxon>
        <taxon>Mycobacteriaceae</taxon>
        <taxon>Mycolicibacterium</taxon>
    </lineage>
</organism>
<dbReference type="EMBL" id="BCSZ01000064">
    <property type="protein sequence ID" value="GAT05840.1"/>
    <property type="molecule type" value="Genomic_DNA"/>
</dbReference>